<dbReference type="InterPro" id="IPR002549">
    <property type="entry name" value="AI-2E-like"/>
</dbReference>
<comment type="caution">
    <text evidence="9">The sequence shown here is derived from an EMBL/GenBank/DDBJ whole genome shotgun (WGS) entry which is preliminary data.</text>
</comment>
<dbReference type="AlphaFoldDB" id="A0A6N8U934"/>
<evidence type="ECO:0000256" key="6">
    <source>
        <dbReference type="ARBA" id="ARBA00022989"/>
    </source>
</evidence>
<reference evidence="9 10" key="1">
    <citation type="submission" date="2019-12" db="EMBL/GenBank/DDBJ databases">
        <authorList>
            <person name="Yang R."/>
        </authorList>
    </citation>
    <scope>NUCLEOTIDE SEQUENCE [LARGE SCALE GENOMIC DNA]</scope>
    <source>
        <strain evidence="9 10">DONG20-135</strain>
    </source>
</reference>
<accession>A0A6N8U934</accession>
<proteinExistence type="inferred from homology"/>
<dbReference type="PANTHER" id="PTHR21716:SF53">
    <property type="entry name" value="PERMEASE PERM-RELATED"/>
    <property type="match status" value="1"/>
</dbReference>
<evidence type="ECO:0000256" key="3">
    <source>
        <dbReference type="ARBA" id="ARBA00022448"/>
    </source>
</evidence>
<keyword evidence="5 8" id="KW-0812">Transmembrane</keyword>
<dbReference type="PANTHER" id="PTHR21716">
    <property type="entry name" value="TRANSMEMBRANE PROTEIN"/>
    <property type="match status" value="1"/>
</dbReference>
<dbReference type="EMBL" id="WUUQ01000002">
    <property type="protein sequence ID" value="MXQ73965.1"/>
    <property type="molecule type" value="Genomic_DNA"/>
</dbReference>
<evidence type="ECO:0000256" key="2">
    <source>
        <dbReference type="ARBA" id="ARBA00009773"/>
    </source>
</evidence>
<feature type="transmembrane region" description="Helical" evidence="8">
    <location>
        <begin position="253"/>
        <end position="278"/>
    </location>
</feature>
<evidence type="ECO:0000256" key="5">
    <source>
        <dbReference type="ARBA" id="ARBA00022692"/>
    </source>
</evidence>
<keyword evidence="3" id="KW-0813">Transport</keyword>
<comment type="similarity">
    <text evidence="2">Belongs to the autoinducer-2 exporter (AI-2E) (TC 2.A.86) family.</text>
</comment>
<keyword evidence="6 8" id="KW-1133">Transmembrane helix</keyword>
<keyword evidence="10" id="KW-1185">Reference proteome</keyword>
<feature type="transmembrane region" description="Helical" evidence="8">
    <location>
        <begin position="230"/>
        <end position="246"/>
    </location>
</feature>
<feature type="transmembrane region" description="Helical" evidence="8">
    <location>
        <begin position="200"/>
        <end position="224"/>
    </location>
</feature>
<evidence type="ECO:0000256" key="8">
    <source>
        <dbReference type="SAM" id="Phobius"/>
    </source>
</evidence>
<evidence type="ECO:0000256" key="7">
    <source>
        <dbReference type="ARBA" id="ARBA00023136"/>
    </source>
</evidence>
<evidence type="ECO:0000256" key="1">
    <source>
        <dbReference type="ARBA" id="ARBA00004651"/>
    </source>
</evidence>
<protein>
    <submittedName>
        <fullName evidence="9">AI-2E family transporter</fullName>
    </submittedName>
</protein>
<dbReference type="GO" id="GO:0005886">
    <property type="term" value="C:plasma membrane"/>
    <property type="evidence" value="ECO:0007669"/>
    <property type="project" value="UniProtKB-SubCell"/>
</dbReference>
<feature type="transmembrane region" description="Helical" evidence="8">
    <location>
        <begin position="44"/>
        <end position="62"/>
    </location>
</feature>
<feature type="transmembrane region" description="Helical" evidence="8">
    <location>
        <begin position="298"/>
        <end position="331"/>
    </location>
</feature>
<feature type="transmembrane region" description="Helical" evidence="8">
    <location>
        <begin position="12"/>
        <end position="32"/>
    </location>
</feature>
<dbReference type="RefSeq" id="WP_160625362.1">
    <property type="nucleotide sequence ID" value="NZ_WUUQ01000002.1"/>
</dbReference>
<feature type="transmembrane region" description="Helical" evidence="8">
    <location>
        <begin position="74"/>
        <end position="98"/>
    </location>
</feature>
<feature type="transmembrane region" description="Helical" evidence="8">
    <location>
        <begin position="159"/>
        <end position="179"/>
    </location>
</feature>
<evidence type="ECO:0000313" key="9">
    <source>
        <dbReference type="EMBL" id="MXQ73965.1"/>
    </source>
</evidence>
<dbReference type="Proteomes" id="UP000434036">
    <property type="component" value="Unassembled WGS sequence"/>
</dbReference>
<sequence>MKDHFVKWAKFARQALFPILSLFFLVLLLKQIGVYERIITLYEALIPILLGILIAFFFQPVIDRFQKRFSRKLSVTIVYGIVLIVIVLLLVFIVPILYKQIADLSKMVPDWLNQIEALLLKLHIPLDRFTAMKETVMNEGIDVIWNSLVSGMGTMTRLAIGYMTGFFISLDLEFWIYTCHKLIPNYHRFTNFYKTMSTIIYQYLIGTVIDLLFIVVTVGIVLYIADFPNALLYAVILALFNLWPYIGATIGLIIIGIVSALSFSTIPILPLFIVWLIQQLESNIIQPLIFNKTMDVRPILTFISLFVSEALLGIIGVILSPIFAAIAQIIFRSYLHAQTSDEIGEWEDIWYDFDEVMKKIEQ</sequence>
<keyword evidence="7 8" id="KW-0472">Membrane</keyword>
<keyword evidence="4" id="KW-1003">Cell membrane</keyword>
<gene>
    <name evidence="9" type="ORF">GSF08_08425</name>
</gene>
<evidence type="ECO:0000256" key="4">
    <source>
        <dbReference type="ARBA" id="ARBA00022475"/>
    </source>
</evidence>
<dbReference type="Pfam" id="PF01594">
    <property type="entry name" value="AI-2E_transport"/>
    <property type="match status" value="1"/>
</dbReference>
<organism evidence="9 10">
    <name type="scientific">Copranaerobaculum intestinale</name>
    <dbReference type="NCBI Taxonomy" id="2692629"/>
    <lineage>
        <taxon>Bacteria</taxon>
        <taxon>Bacillati</taxon>
        <taxon>Bacillota</taxon>
        <taxon>Erysipelotrichia</taxon>
        <taxon>Erysipelotrichales</taxon>
        <taxon>Erysipelotrichaceae</taxon>
        <taxon>Copranaerobaculum</taxon>
    </lineage>
</organism>
<name>A0A6N8U934_9FIRM</name>
<evidence type="ECO:0000313" key="10">
    <source>
        <dbReference type="Proteomes" id="UP000434036"/>
    </source>
</evidence>
<reference evidence="9 10" key="2">
    <citation type="submission" date="2020-01" db="EMBL/GenBank/DDBJ databases">
        <title>Clostridiaceae sp. nov. isolated from the gut of human by culturomics.</title>
        <authorList>
            <person name="Chang Y."/>
        </authorList>
    </citation>
    <scope>NUCLEOTIDE SEQUENCE [LARGE SCALE GENOMIC DNA]</scope>
    <source>
        <strain evidence="9 10">DONG20-135</strain>
    </source>
</reference>
<comment type="subcellular location">
    <subcellularLocation>
        <location evidence="1">Cell membrane</location>
        <topology evidence="1">Multi-pass membrane protein</topology>
    </subcellularLocation>
</comment>